<comment type="caution">
    <text evidence="2">The sequence shown here is derived from an EMBL/GenBank/DDBJ whole genome shotgun (WGS) entry which is preliminary data.</text>
</comment>
<evidence type="ECO:0000313" key="3">
    <source>
        <dbReference type="Proteomes" id="UP001207228"/>
    </source>
</evidence>
<dbReference type="EMBL" id="JAPFQO010000001">
    <property type="protein sequence ID" value="MCX2738639.1"/>
    <property type="molecule type" value="Genomic_DNA"/>
</dbReference>
<gene>
    <name evidence="2" type="ORF">OO017_01655</name>
</gene>
<reference evidence="2 3" key="1">
    <citation type="submission" date="2022-11" db="EMBL/GenBank/DDBJ databases">
        <title>The characterization of three novel Bacteroidetes species and genomic analysis of their roles in tidal elemental geochemical cycles.</title>
        <authorList>
            <person name="Ma K.-J."/>
        </authorList>
    </citation>
    <scope>NUCLEOTIDE SEQUENCE [LARGE SCALE GENOMIC DNA]</scope>
    <source>
        <strain evidence="2 3">M82</strain>
    </source>
</reference>
<dbReference type="Proteomes" id="UP001207228">
    <property type="component" value="Unassembled WGS sequence"/>
</dbReference>
<accession>A0ABT3RB25</accession>
<protein>
    <submittedName>
        <fullName evidence="2">Uncharacterized protein</fullName>
    </submittedName>
</protein>
<proteinExistence type="predicted"/>
<evidence type="ECO:0000313" key="2">
    <source>
        <dbReference type="EMBL" id="MCX2738639.1"/>
    </source>
</evidence>
<organism evidence="2 3">
    <name type="scientific">Pontibacter anaerobius</name>
    <dbReference type="NCBI Taxonomy" id="2993940"/>
    <lineage>
        <taxon>Bacteria</taxon>
        <taxon>Pseudomonadati</taxon>
        <taxon>Bacteroidota</taxon>
        <taxon>Cytophagia</taxon>
        <taxon>Cytophagales</taxon>
        <taxon>Hymenobacteraceae</taxon>
        <taxon>Pontibacter</taxon>
    </lineage>
</organism>
<dbReference type="PROSITE" id="PS51257">
    <property type="entry name" value="PROKAR_LIPOPROTEIN"/>
    <property type="match status" value="1"/>
</dbReference>
<feature type="chain" id="PRO_5046547253" evidence="1">
    <location>
        <begin position="18"/>
        <end position="239"/>
    </location>
</feature>
<dbReference type="RefSeq" id="WP_266050693.1">
    <property type="nucleotide sequence ID" value="NZ_JAPFQO010000001.1"/>
</dbReference>
<evidence type="ECO:0000256" key="1">
    <source>
        <dbReference type="SAM" id="SignalP"/>
    </source>
</evidence>
<feature type="signal peptide" evidence="1">
    <location>
        <begin position="1"/>
        <end position="17"/>
    </location>
</feature>
<keyword evidence="3" id="KW-1185">Reference proteome</keyword>
<name>A0ABT3RB25_9BACT</name>
<sequence>MKNFKLFGLLVIPALFAVGCSEDQDMVAPSADMSASKTTLATGNGAPSGAHYTLNIIGVPKGKTAAMDGNSGHRIFVNLEGNTKINLANADDTDGSFRVLDANGTDQNGALFQLPSADLDNDGITSYSVFARALGKPGGGAMMTTCATDPTLVDDPTTPEDETQVCSLESMVTLREKGGSKFDNVSRELLYIYADLDGDGTTERVPLFDDRLEDYYWSYDNNGLKVLQLRFYDVPTDVN</sequence>
<keyword evidence="1" id="KW-0732">Signal</keyword>